<dbReference type="GO" id="GO:0000981">
    <property type="term" value="F:DNA-binding transcription factor activity, RNA polymerase II-specific"/>
    <property type="evidence" value="ECO:0007669"/>
    <property type="project" value="TreeGrafter"/>
</dbReference>
<dbReference type="GO" id="GO:0005634">
    <property type="term" value="C:nucleus"/>
    <property type="evidence" value="ECO:0007669"/>
    <property type="project" value="UniProtKB-SubCell"/>
</dbReference>
<reference evidence="10" key="1">
    <citation type="submission" date="2023-07" db="EMBL/GenBank/DDBJ databases">
        <title>A draft genome of Kazachstania heterogenica Y-27499.</title>
        <authorList>
            <person name="Donic C."/>
            <person name="Kralova J.S."/>
            <person name="Fidel L."/>
            <person name="Ben-Dor S."/>
            <person name="Jung S."/>
        </authorList>
    </citation>
    <scope>NUCLEOTIDE SEQUENCE [LARGE SCALE GENOMIC DNA]</scope>
    <source>
        <strain evidence="10">Y27499</strain>
    </source>
</reference>
<dbReference type="GO" id="GO:0000978">
    <property type="term" value="F:RNA polymerase II cis-regulatory region sequence-specific DNA binding"/>
    <property type="evidence" value="ECO:0007669"/>
    <property type="project" value="TreeGrafter"/>
</dbReference>
<dbReference type="GO" id="GO:0005507">
    <property type="term" value="F:copper ion binding"/>
    <property type="evidence" value="ECO:0007669"/>
    <property type="project" value="InterPro"/>
</dbReference>
<dbReference type="Gene3D" id="3.90.430.10">
    <property type="entry name" value="Copper fist DNA-binding domain"/>
    <property type="match status" value="1"/>
</dbReference>
<dbReference type="InterPro" id="IPR001083">
    <property type="entry name" value="Cu_fist_DNA-bd_dom"/>
</dbReference>
<dbReference type="InterPro" id="IPR036395">
    <property type="entry name" value="Cu_fist_DNA-bd_dom_sf"/>
</dbReference>
<keyword evidence="6" id="KW-0804">Transcription</keyword>
<proteinExistence type="predicted"/>
<accession>A0AAN7VZA0</accession>
<keyword evidence="4" id="KW-0186">Copper</keyword>
<feature type="domain" description="Copper-fist" evidence="8">
    <location>
        <begin position="1"/>
        <end position="40"/>
    </location>
</feature>
<dbReference type="SUPFAM" id="SSF57879">
    <property type="entry name" value="Zinc domain conserved in yeast copper-regulated transcription factors"/>
    <property type="match status" value="1"/>
</dbReference>
<dbReference type="Proteomes" id="UP001306508">
    <property type="component" value="Unassembled WGS sequence"/>
</dbReference>
<evidence type="ECO:0000256" key="2">
    <source>
        <dbReference type="ARBA" id="ARBA00022723"/>
    </source>
</evidence>
<name>A0AAN7VZA0_9SACH</name>
<dbReference type="EMBL" id="JAWIZZ010000071">
    <property type="protein sequence ID" value="KAK5773721.1"/>
    <property type="molecule type" value="Genomic_DNA"/>
</dbReference>
<dbReference type="InterPro" id="IPR051763">
    <property type="entry name" value="Copper_Homeo_Regul"/>
</dbReference>
<protein>
    <recommendedName>
        <fullName evidence="8">Copper-fist domain-containing protein</fullName>
    </recommendedName>
</protein>
<dbReference type="GO" id="GO:0006879">
    <property type="term" value="P:intracellular iron ion homeostasis"/>
    <property type="evidence" value="ECO:0007669"/>
    <property type="project" value="TreeGrafter"/>
</dbReference>
<comment type="subcellular location">
    <subcellularLocation>
        <location evidence="1">Nucleus</location>
    </subcellularLocation>
</comment>
<dbReference type="SMART" id="SM00412">
    <property type="entry name" value="Cu_FIST"/>
    <property type="match status" value="1"/>
</dbReference>
<dbReference type="Pfam" id="PF00649">
    <property type="entry name" value="Copper-fist"/>
    <property type="match status" value="1"/>
</dbReference>
<dbReference type="PROSITE" id="PS50073">
    <property type="entry name" value="COPPER_FIST_2"/>
    <property type="match status" value="1"/>
</dbReference>
<sequence length="258" mass="28760">MIIIDGIKYACESCIRGHRATKCTHSDRKLVPVKKQGRPSTTCHHCKSLREEKNINPSGSCKCAKIEKEGGLFEIDDTIGDRCFCVIGHECTCHSKRKKSNILTNQEGRKYLTNINNSPFYTPLSTPSSIIDEPFSEDVFNVKEDQTLSCCMPSIENVKISLDPEPNLPTIADGTTLLDQLIPDCCSSRPIVSNSDIPLSSHQANMETTTFNSKKKSKCCQNSSCQSNNTDTLNFLNDTFLDKMFNSTALTNQFIENE</sequence>
<evidence type="ECO:0000256" key="4">
    <source>
        <dbReference type="ARBA" id="ARBA00023008"/>
    </source>
</evidence>
<evidence type="ECO:0000313" key="9">
    <source>
        <dbReference type="EMBL" id="KAK5773721.1"/>
    </source>
</evidence>
<dbReference type="GO" id="GO:0045944">
    <property type="term" value="P:positive regulation of transcription by RNA polymerase II"/>
    <property type="evidence" value="ECO:0007669"/>
    <property type="project" value="TreeGrafter"/>
</dbReference>
<keyword evidence="7" id="KW-0539">Nucleus</keyword>
<keyword evidence="3" id="KW-0862">Zinc</keyword>
<dbReference type="PANTHER" id="PTHR28088:SF5">
    <property type="entry name" value="TRANSCRIPTIONAL ACTIVATOR HAA1-RELATED"/>
    <property type="match status" value="1"/>
</dbReference>
<comment type="caution">
    <text evidence="9">The sequence shown here is derived from an EMBL/GenBank/DDBJ whole genome shotgun (WGS) entry which is preliminary data.</text>
</comment>
<dbReference type="SMART" id="SM01090">
    <property type="entry name" value="Copper-fist"/>
    <property type="match status" value="1"/>
</dbReference>
<evidence type="ECO:0000259" key="8">
    <source>
        <dbReference type="PROSITE" id="PS50073"/>
    </source>
</evidence>
<evidence type="ECO:0000256" key="1">
    <source>
        <dbReference type="ARBA" id="ARBA00004123"/>
    </source>
</evidence>
<evidence type="ECO:0000313" key="10">
    <source>
        <dbReference type="Proteomes" id="UP001306508"/>
    </source>
</evidence>
<dbReference type="GO" id="GO:0006878">
    <property type="term" value="P:intracellular copper ion homeostasis"/>
    <property type="evidence" value="ECO:0007669"/>
    <property type="project" value="TreeGrafter"/>
</dbReference>
<gene>
    <name evidence="9" type="ORF">RI543_005032</name>
</gene>
<dbReference type="AlphaFoldDB" id="A0AAN7VZA0"/>
<dbReference type="FunFam" id="3.90.430.10:FF:000001">
    <property type="entry name" value="Copper fist DNA-binding protein"/>
    <property type="match status" value="1"/>
</dbReference>
<keyword evidence="2" id="KW-0479">Metal-binding</keyword>
<organism evidence="9 10">
    <name type="scientific">Arxiozyma heterogenica</name>
    <dbReference type="NCBI Taxonomy" id="278026"/>
    <lineage>
        <taxon>Eukaryota</taxon>
        <taxon>Fungi</taxon>
        <taxon>Dikarya</taxon>
        <taxon>Ascomycota</taxon>
        <taxon>Saccharomycotina</taxon>
        <taxon>Saccharomycetes</taxon>
        <taxon>Saccharomycetales</taxon>
        <taxon>Saccharomycetaceae</taxon>
        <taxon>Arxiozyma</taxon>
    </lineage>
</organism>
<keyword evidence="5" id="KW-0805">Transcription regulation</keyword>
<evidence type="ECO:0000256" key="6">
    <source>
        <dbReference type="ARBA" id="ARBA00023163"/>
    </source>
</evidence>
<keyword evidence="10" id="KW-1185">Reference proteome</keyword>
<dbReference type="PRINTS" id="PR00617">
    <property type="entry name" value="COPPERFIST"/>
</dbReference>
<evidence type="ECO:0000256" key="3">
    <source>
        <dbReference type="ARBA" id="ARBA00022833"/>
    </source>
</evidence>
<dbReference type="PANTHER" id="PTHR28088">
    <property type="entry name" value="TRANSCRIPTIONAL ACTIVATOR HAA1-RELATED"/>
    <property type="match status" value="1"/>
</dbReference>
<evidence type="ECO:0000256" key="7">
    <source>
        <dbReference type="ARBA" id="ARBA00023242"/>
    </source>
</evidence>
<evidence type="ECO:0000256" key="5">
    <source>
        <dbReference type="ARBA" id="ARBA00023015"/>
    </source>
</evidence>